<evidence type="ECO:0000256" key="9">
    <source>
        <dbReference type="ARBA" id="ARBA00034617"/>
    </source>
</evidence>
<evidence type="ECO:0000259" key="14">
    <source>
        <dbReference type="PROSITE" id="PS51194"/>
    </source>
</evidence>
<dbReference type="SUPFAM" id="SSF52540">
    <property type="entry name" value="P-loop containing nucleoside triphosphate hydrolases"/>
    <property type="match status" value="1"/>
</dbReference>
<dbReference type="GO" id="GO:0046872">
    <property type="term" value="F:metal ion binding"/>
    <property type="evidence" value="ECO:0007669"/>
    <property type="project" value="UniProtKB-KW"/>
</dbReference>
<evidence type="ECO:0000256" key="2">
    <source>
        <dbReference type="ARBA" id="ARBA00022723"/>
    </source>
</evidence>
<dbReference type="SMART" id="SM00487">
    <property type="entry name" value="DEXDc"/>
    <property type="match status" value="1"/>
</dbReference>
<evidence type="ECO:0000256" key="7">
    <source>
        <dbReference type="ARBA" id="ARBA00023125"/>
    </source>
</evidence>
<gene>
    <name evidence="15" type="ORF">N47_C18250</name>
</gene>
<dbReference type="InterPro" id="IPR027417">
    <property type="entry name" value="P-loop_NTPase"/>
</dbReference>
<feature type="domain" description="Helicase ATP-binding" evidence="13">
    <location>
        <begin position="24"/>
        <end position="192"/>
    </location>
</feature>
<dbReference type="InterPro" id="IPR036388">
    <property type="entry name" value="WH-like_DNA-bd_sf"/>
</dbReference>
<comment type="similarity">
    <text evidence="1">Belongs to the helicase family. RecQ subfamily.</text>
</comment>
<dbReference type="InterPro" id="IPR002464">
    <property type="entry name" value="DNA/RNA_helicase_DEAH_CS"/>
</dbReference>
<proteinExistence type="inferred from homology"/>
<dbReference type="CDD" id="cd18018">
    <property type="entry name" value="DEXHc_RecQ4-like"/>
    <property type="match status" value="1"/>
</dbReference>
<dbReference type="Gene3D" id="3.40.50.300">
    <property type="entry name" value="P-loop containing nucleotide triphosphate hydrolases"/>
    <property type="match status" value="2"/>
</dbReference>
<evidence type="ECO:0000256" key="5">
    <source>
        <dbReference type="ARBA" id="ARBA00022806"/>
    </source>
</evidence>
<dbReference type="GO" id="GO:0005524">
    <property type="term" value="F:ATP binding"/>
    <property type="evidence" value="ECO:0007669"/>
    <property type="project" value="UniProtKB-KW"/>
</dbReference>
<evidence type="ECO:0000256" key="3">
    <source>
        <dbReference type="ARBA" id="ARBA00022741"/>
    </source>
</evidence>
<keyword evidence="7" id="KW-0238">DNA-binding</keyword>
<protein>
    <recommendedName>
        <fullName evidence="11">ATP-dependent DNA helicase RecQ</fullName>
        <ecNumber evidence="10">5.6.2.4</ecNumber>
    </recommendedName>
    <alternativeName>
        <fullName evidence="12">DNA 3'-5' helicase RecQ</fullName>
    </alternativeName>
</protein>
<dbReference type="InterPro" id="IPR014001">
    <property type="entry name" value="Helicase_ATP-bd"/>
</dbReference>
<evidence type="ECO:0000313" key="15">
    <source>
        <dbReference type="EMBL" id="CBX27767.1"/>
    </source>
</evidence>
<dbReference type="PROSITE" id="PS00690">
    <property type="entry name" value="DEAH_ATP_HELICASE"/>
    <property type="match status" value="1"/>
</dbReference>
<evidence type="ECO:0000256" key="6">
    <source>
        <dbReference type="ARBA" id="ARBA00022840"/>
    </source>
</evidence>
<dbReference type="GO" id="GO:0009378">
    <property type="term" value="F:four-way junction helicase activity"/>
    <property type="evidence" value="ECO:0007669"/>
    <property type="project" value="TreeGrafter"/>
</dbReference>
<dbReference type="GO" id="GO:0003677">
    <property type="term" value="F:DNA binding"/>
    <property type="evidence" value="ECO:0007669"/>
    <property type="project" value="UniProtKB-KW"/>
</dbReference>
<keyword evidence="8" id="KW-0413">Isomerase</keyword>
<dbReference type="PANTHER" id="PTHR13710">
    <property type="entry name" value="DNA HELICASE RECQ FAMILY MEMBER"/>
    <property type="match status" value="1"/>
</dbReference>
<dbReference type="EMBL" id="FR695867">
    <property type="protein sequence ID" value="CBX27767.1"/>
    <property type="molecule type" value="Genomic_DNA"/>
</dbReference>
<evidence type="ECO:0000256" key="11">
    <source>
        <dbReference type="ARBA" id="ARBA00044535"/>
    </source>
</evidence>
<dbReference type="NCBIfam" id="TIGR00614">
    <property type="entry name" value="recQ_fam"/>
    <property type="match status" value="1"/>
</dbReference>
<dbReference type="GO" id="GO:0006310">
    <property type="term" value="P:DNA recombination"/>
    <property type="evidence" value="ECO:0007669"/>
    <property type="project" value="InterPro"/>
</dbReference>
<evidence type="ECO:0000256" key="12">
    <source>
        <dbReference type="ARBA" id="ARBA00044550"/>
    </source>
</evidence>
<dbReference type="GO" id="GO:0043138">
    <property type="term" value="F:3'-5' DNA helicase activity"/>
    <property type="evidence" value="ECO:0007669"/>
    <property type="project" value="UniProtKB-EC"/>
</dbReference>
<evidence type="ECO:0000256" key="8">
    <source>
        <dbReference type="ARBA" id="ARBA00023235"/>
    </source>
</evidence>
<dbReference type="InterPro" id="IPR011545">
    <property type="entry name" value="DEAD/DEAH_box_helicase_dom"/>
</dbReference>
<keyword evidence="2" id="KW-0479">Metal-binding</keyword>
<dbReference type="Gene3D" id="1.10.10.10">
    <property type="entry name" value="Winged helix-like DNA-binding domain superfamily/Winged helix DNA-binding domain"/>
    <property type="match status" value="1"/>
</dbReference>
<dbReference type="PROSITE" id="PS51192">
    <property type="entry name" value="HELICASE_ATP_BIND_1"/>
    <property type="match status" value="1"/>
</dbReference>
<name>E1YB90_9BACT</name>
<reference evidence="15" key="1">
    <citation type="journal article" date="2011" name="Environ. Microbiol.">
        <title>Genomic insights into the metabolic potential of the polycyclic aromatic hydrocarbon degrading sulfate-reducing Deltaproteobacterium N47.</title>
        <authorList>
            <person name="Bergmann F."/>
            <person name="Selesi D."/>
            <person name="Weinmaier T."/>
            <person name="Tischler P."/>
            <person name="Rattei T."/>
            <person name="Meckenstock R.U."/>
        </authorList>
    </citation>
    <scope>NUCLEOTIDE SEQUENCE</scope>
</reference>
<evidence type="ECO:0000256" key="1">
    <source>
        <dbReference type="ARBA" id="ARBA00005446"/>
    </source>
</evidence>
<dbReference type="Pfam" id="PF00270">
    <property type="entry name" value="DEAD"/>
    <property type="match status" value="1"/>
</dbReference>
<evidence type="ECO:0000256" key="4">
    <source>
        <dbReference type="ARBA" id="ARBA00022801"/>
    </source>
</evidence>
<dbReference type="AlphaFoldDB" id="E1YB90"/>
<organism evidence="15">
    <name type="scientific">uncultured Desulfobacterium sp</name>
    <dbReference type="NCBI Taxonomy" id="201089"/>
    <lineage>
        <taxon>Bacteria</taxon>
        <taxon>Pseudomonadati</taxon>
        <taxon>Thermodesulfobacteriota</taxon>
        <taxon>Desulfobacteria</taxon>
        <taxon>Desulfobacterales</taxon>
        <taxon>Desulfobacteriaceae</taxon>
        <taxon>Desulfobacterium</taxon>
        <taxon>environmental samples</taxon>
    </lineage>
</organism>
<evidence type="ECO:0000259" key="13">
    <source>
        <dbReference type="PROSITE" id="PS51192"/>
    </source>
</evidence>
<dbReference type="GO" id="GO:0043590">
    <property type="term" value="C:bacterial nucleoid"/>
    <property type="evidence" value="ECO:0007669"/>
    <property type="project" value="TreeGrafter"/>
</dbReference>
<keyword evidence="3" id="KW-0547">Nucleotide-binding</keyword>
<dbReference type="Pfam" id="PF16124">
    <property type="entry name" value="RecQ_Zn_bind"/>
    <property type="match status" value="1"/>
</dbReference>
<dbReference type="InterPro" id="IPR032284">
    <property type="entry name" value="RecQ_Zn-bd"/>
</dbReference>
<dbReference type="PROSITE" id="PS51194">
    <property type="entry name" value="HELICASE_CTER"/>
    <property type="match status" value="1"/>
</dbReference>
<dbReference type="GO" id="GO:0030894">
    <property type="term" value="C:replisome"/>
    <property type="evidence" value="ECO:0007669"/>
    <property type="project" value="TreeGrafter"/>
</dbReference>
<evidence type="ECO:0000256" key="10">
    <source>
        <dbReference type="ARBA" id="ARBA00034808"/>
    </source>
</evidence>
<dbReference type="SMART" id="SM00490">
    <property type="entry name" value="HELICc"/>
    <property type="match status" value="1"/>
</dbReference>
<keyword evidence="5" id="KW-0347">Helicase</keyword>
<accession>E1YB90</accession>
<dbReference type="GO" id="GO:0006281">
    <property type="term" value="P:DNA repair"/>
    <property type="evidence" value="ECO:0007669"/>
    <property type="project" value="TreeGrafter"/>
</dbReference>
<dbReference type="EC" id="5.6.2.4" evidence="10"/>
<dbReference type="GO" id="GO:0016787">
    <property type="term" value="F:hydrolase activity"/>
    <property type="evidence" value="ECO:0007669"/>
    <property type="project" value="UniProtKB-KW"/>
</dbReference>
<dbReference type="InterPro" id="IPR004589">
    <property type="entry name" value="DNA_helicase_ATP-dep_RecQ"/>
</dbReference>
<dbReference type="GO" id="GO:0005737">
    <property type="term" value="C:cytoplasm"/>
    <property type="evidence" value="ECO:0007669"/>
    <property type="project" value="TreeGrafter"/>
</dbReference>
<feature type="domain" description="Helicase C-terminal" evidence="14">
    <location>
        <begin position="218"/>
        <end position="369"/>
    </location>
</feature>
<keyword evidence="6" id="KW-0067">ATP-binding</keyword>
<dbReference type="PANTHER" id="PTHR13710:SF105">
    <property type="entry name" value="ATP-DEPENDENT DNA HELICASE Q1"/>
    <property type="match status" value="1"/>
</dbReference>
<keyword evidence="4" id="KW-0378">Hydrolase</keyword>
<comment type="catalytic activity">
    <reaction evidence="9">
        <text>Couples ATP hydrolysis with the unwinding of duplex DNA by translocating in the 3'-5' direction.</text>
        <dbReference type="EC" id="5.6.2.4"/>
    </reaction>
</comment>
<sequence length="643" mass="72982">MIYRQTLKTKFGFEDFKQGQEQVVEKIIAGESTIAIFPTGAGKSLCYQLPALHEQGLTLVISPLLSLMKDQIEFLKKKKVPAAKLDSGMSATDYHNTLEAAKQGKLKILMIAVERLKNERFRTQLRQMKVSLLVVDEAHCISEWGHNFRPDYLKIPKFGKEFNINKTLLLTATATSKVVKDMCHKFSIPESNVVLTGFYRKNLFLRVLPVQEEIKDKTLTKVLSGKPEGPAIVYVTLQKTAENIARVLKEKGFDVEAYHAGMKNDQREAVQNRFMSSNNSIVVATIAFGMGIDKENIRKVIHYDLPKSIEGYSQEIGRAGRDDAPSLCCVLANRNGLPVLENFIYGDTPDMDGIRFALDSIKQSLSRVFEVRPYTLSRDSDIRLLPLKTLLVYLEMADIISPKFTYFEQYPFQFLVSAAEITENFDNERISFVRTIFSHSKTAKTWTYPDIDAIVSESGSDRQRVLAALEYFHGKGWIDLQPRSGVEVYDILAPDFDTDQMAEYLMALFKEKEDKDAARIHAMIDMFEKDRCIAQSLSAYFGEQLSASCGRCSTCLNKQPPRLPSINLPALTSYDFNDLIKPLKEIALFPLPVHLATRFLCGISTPRLVQYKAKQKPGFGRLEKYPYKDVVKWVVQNSPYLQN</sequence>
<dbReference type="Pfam" id="PF00271">
    <property type="entry name" value="Helicase_C"/>
    <property type="match status" value="1"/>
</dbReference>
<dbReference type="InterPro" id="IPR001650">
    <property type="entry name" value="Helicase_C-like"/>
</dbReference>